<dbReference type="GO" id="GO:0005886">
    <property type="term" value="C:plasma membrane"/>
    <property type="evidence" value="ECO:0007669"/>
    <property type="project" value="TreeGrafter"/>
</dbReference>
<dbReference type="EMBL" id="PCYM01000008">
    <property type="protein sequence ID" value="PIR47345.1"/>
    <property type="molecule type" value="Genomic_DNA"/>
</dbReference>
<organism evidence="2 3">
    <name type="scientific">Candidatus Uhrbacteria bacterium CG10_big_fil_rev_8_21_14_0_10_50_16</name>
    <dbReference type="NCBI Taxonomy" id="1975039"/>
    <lineage>
        <taxon>Bacteria</taxon>
        <taxon>Candidatus Uhriibacteriota</taxon>
    </lineage>
</organism>
<sequence length="245" mass="27258">MGVGGERGRYAPADRCASRDGARNFCYTIDHKRMTAQRVLRLLGRHWTTIMWFAILGIVAAVGLSLIRPLEYRSSIRLLITQESVSADAYTASRSAERVADDLSGIVFTTAFFDQVLNAHFSIDEAQFPSADTKQAKRRKAWQEMITTSVERGTGLLSIDAYNRDPEQARQISQAIAFVLTQQGWRYTSGGNISVRLVDEPLVSQYPVRPNLPSNGFVGLVLGALVGGAFVLVRAEQIMRRRQAY</sequence>
<proteinExistence type="predicted"/>
<comment type="caution">
    <text evidence="2">The sequence shown here is derived from an EMBL/GenBank/DDBJ whole genome shotgun (WGS) entry which is preliminary data.</text>
</comment>
<accession>A0A2H0RNK6</accession>
<evidence type="ECO:0000313" key="3">
    <source>
        <dbReference type="Proteomes" id="UP000230084"/>
    </source>
</evidence>
<name>A0A2H0RNK6_9BACT</name>
<feature type="transmembrane region" description="Helical" evidence="1">
    <location>
        <begin position="47"/>
        <end position="67"/>
    </location>
</feature>
<protein>
    <recommendedName>
        <fullName evidence="4">Polysaccharide chain length determinant N-terminal domain-containing protein</fullName>
    </recommendedName>
</protein>
<evidence type="ECO:0008006" key="4">
    <source>
        <dbReference type="Google" id="ProtNLM"/>
    </source>
</evidence>
<feature type="transmembrane region" description="Helical" evidence="1">
    <location>
        <begin position="216"/>
        <end position="233"/>
    </location>
</feature>
<dbReference type="Proteomes" id="UP000230084">
    <property type="component" value="Unassembled WGS sequence"/>
</dbReference>
<keyword evidence="1" id="KW-1133">Transmembrane helix</keyword>
<dbReference type="PANTHER" id="PTHR32309">
    <property type="entry name" value="TYROSINE-PROTEIN KINASE"/>
    <property type="match status" value="1"/>
</dbReference>
<dbReference type="PANTHER" id="PTHR32309:SF13">
    <property type="entry name" value="FERRIC ENTEROBACTIN TRANSPORT PROTEIN FEPE"/>
    <property type="match status" value="1"/>
</dbReference>
<dbReference type="AlphaFoldDB" id="A0A2H0RNK6"/>
<dbReference type="GO" id="GO:0004713">
    <property type="term" value="F:protein tyrosine kinase activity"/>
    <property type="evidence" value="ECO:0007669"/>
    <property type="project" value="TreeGrafter"/>
</dbReference>
<evidence type="ECO:0000313" key="2">
    <source>
        <dbReference type="EMBL" id="PIR47345.1"/>
    </source>
</evidence>
<keyword evidence="1" id="KW-0472">Membrane</keyword>
<reference evidence="2 3" key="1">
    <citation type="submission" date="2017-09" db="EMBL/GenBank/DDBJ databases">
        <title>Depth-based differentiation of microbial function through sediment-hosted aquifers and enrichment of novel symbionts in the deep terrestrial subsurface.</title>
        <authorList>
            <person name="Probst A.J."/>
            <person name="Ladd B."/>
            <person name="Jarett J.K."/>
            <person name="Geller-Mcgrath D.E."/>
            <person name="Sieber C.M."/>
            <person name="Emerson J.B."/>
            <person name="Anantharaman K."/>
            <person name="Thomas B.C."/>
            <person name="Malmstrom R."/>
            <person name="Stieglmeier M."/>
            <person name="Klingl A."/>
            <person name="Woyke T."/>
            <person name="Ryan C.M."/>
            <person name="Banfield J.F."/>
        </authorList>
    </citation>
    <scope>NUCLEOTIDE SEQUENCE [LARGE SCALE GENOMIC DNA]</scope>
    <source>
        <strain evidence="2">CG10_big_fil_rev_8_21_14_0_10_50_16</strain>
    </source>
</reference>
<keyword evidence="1" id="KW-0812">Transmembrane</keyword>
<dbReference type="InterPro" id="IPR050445">
    <property type="entry name" value="Bact_polysacc_biosynth/exp"/>
</dbReference>
<gene>
    <name evidence="2" type="ORF">COV06_03935</name>
</gene>
<evidence type="ECO:0000256" key="1">
    <source>
        <dbReference type="SAM" id="Phobius"/>
    </source>
</evidence>